<gene>
    <name evidence="2" type="ORF">ENK37_05135</name>
</gene>
<name>A0A7C4VC97_9DEIN</name>
<sequence>MKVRHEALGPVEFPDEVRRIVSLAPNVTDALYFLGFGERVVGRSAFCWRPEAAAALPVVSSYTKVRWGLLEELQPDLIFTTTAVQSETTRELHRRGYAVWPVPLPNSPWGILENLHTLAAFLGGADLAAERAAGLAARYLNLAGRLRGVRVYLEYDLGGPITIGRAAYMHAAFAHLGAVNVFGDRPEAYFEPAADEVMPRRPDLLVFEPKRINNRERQLADVRAKLVERGWASRPFVVTRGDELAHFGPEFFTYLETWVEEMRGAIEEPA</sequence>
<evidence type="ECO:0000313" key="2">
    <source>
        <dbReference type="EMBL" id="HGY09424.1"/>
    </source>
</evidence>
<dbReference type="SUPFAM" id="SSF53807">
    <property type="entry name" value="Helical backbone' metal receptor"/>
    <property type="match status" value="1"/>
</dbReference>
<protein>
    <submittedName>
        <fullName evidence="2">ABC transporter substrate-binding protein</fullName>
    </submittedName>
</protein>
<reference evidence="2" key="1">
    <citation type="journal article" date="2020" name="mSystems">
        <title>Genome- and Community-Level Interaction Insights into Carbon Utilization and Element Cycling Functions of Hydrothermarchaeota in Hydrothermal Sediment.</title>
        <authorList>
            <person name="Zhou Z."/>
            <person name="Liu Y."/>
            <person name="Xu W."/>
            <person name="Pan J."/>
            <person name="Luo Z.H."/>
            <person name="Li M."/>
        </authorList>
    </citation>
    <scope>NUCLEOTIDE SEQUENCE [LARGE SCALE GENOMIC DNA]</scope>
    <source>
        <strain evidence="2">HyVt-570</strain>
    </source>
</reference>
<dbReference type="PROSITE" id="PS50983">
    <property type="entry name" value="FE_B12_PBP"/>
    <property type="match status" value="1"/>
</dbReference>
<dbReference type="InterPro" id="IPR002491">
    <property type="entry name" value="ABC_transptr_periplasmic_BD"/>
</dbReference>
<organism evidence="2">
    <name type="scientific">Oceanithermus profundus</name>
    <dbReference type="NCBI Taxonomy" id="187137"/>
    <lineage>
        <taxon>Bacteria</taxon>
        <taxon>Thermotogati</taxon>
        <taxon>Deinococcota</taxon>
        <taxon>Deinococci</taxon>
        <taxon>Thermales</taxon>
        <taxon>Thermaceae</taxon>
        <taxon>Oceanithermus</taxon>
    </lineage>
</organism>
<dbReference type="InterPro" id="IPR050902">
    <property type="entry name" value="ABC_Transporter_SBP"/>
</dbReference>
<dbReference type="AlphaFoldDB" id="A0A7C4VC97"/>
<dbReference type="Proteomes" id="UP000885759">
    <property type="component" value="Unassembled WGS sequence"/>
</dbReference>
<dbReference type="Gene3D" id="3.40.50.1980">
    <property type="entry name" value="Nitrogenase molybdenum iron protein domain"/>
    <property type="match status" value="2"/>
</dbReference>
<dbReference type="EMBL" id="DRPZ01000139">
    <property type="protein sequence ID" value="HGY09424.1"/>
    <property type="molecule type" value="Genomic_DNA"/>
</dbReference>
<feature type="domain" description="Fe/B12 periplasmic-binding" evidence="1">
    <location>
        <begin position="19"/>
        <end position="270"/>
    </location>
</feature>
<proteinExistence type="predicted"/>
<evidence type="ECO:0000259" key="1">
    <source>
        <dbReference type="PROSITE" id="PS50983"/>
    </source>
</evidence>
<dbReference type="Pfam" id="PF01497">
    <property type="entry name" value="Peripla_BP_2"/>
    <property type="match status" value="1"/>
</dbReference>
<dbReference type="PANTHER" id="PTHR30535:SF34">
    <property type="entry name" value="MOLYBDATE-BINDING PROTEIN MOLA"/>
    <property type="match status" value="1"/>
</dbReference>
<dbReference type="PANTHER" id="PTHR30535">
    <property type="entry name" value="VITAMIN B12-BINDING PROTEIN"/>
    <property type="match status" value="1"/>
</dbReference>
<comment type="caution">
    <text evidence="2">The sequence shown here is derived from an EMBL/GenBank/DDBJ whole genome shotgun (WGS) entry which is preliminary data.</text>
</comment>
<accession>A0A7C4VC97</accession>